<dbReference type="EMBL" id="JABAIL010000003">
    <property type="protein sequence ID" value="NLR91628.1"/>
    <property type="molecule type" value="Genomic_DNA"/>
</dbReference>
<reference evidence="2 3" key="1">
    <citation type="submission" date="2020-04" db="EMBL/GenBank/DDBJ databases">
        <title>Flammeovirga sp. SR4, a novel species isolated from seawater.</title>
        <authorList>
            <person name="Wang X."/>
        </authorList>
    </citation>
    <scope>NUCLEOTIDE SEQUENCE [LARGE SCALE GENOMIC DNA]</scope>
    <source>
        <strain evidence="2 3">SR4</strain>
    </source>
</reference>
<name>A0A7X8SK64_9BACT</name>
<evidence type="ECO:0000313" key="3">
    <source>
        <dbReference type="Proteomes" id="UP000585050"/>
    </source>
</evidence>
<feature type="domain" description="DUF427" evidence="1">
    <location>
        <begin position="4"/>
        <end position="88"/>
    </location>
</feature>
<dbReference type="PANTHER" id="PTHR34310:SF9">
    <property type="entry name" value="BLR5716 PROTEIN"/>
    <property type="match status" value="1"/>
</dbReference>
<dbReference type="InterPro" id="IPR007361">
    <property type="entry name" value="DUF427"/>
</dbReference>
<keyword evidence="3" id="KW-1185">Reference proteome</keyword>
<organism evidence="2 3">
    <name type="scientific">Flammeovirga agarivorans</name>
    <dbReference type="NCBI Taxonomy" id="2726742"/>
    <lineage>
        <taxon>Bacteria</taxon>
        <taxon>Pseudomonadati</taxon>
        <taxon>Bacteroidota</taxon>
        <taxon>Cytophagia</taxon>
        <taxon>Cytophagales</taxon>
        <taxon>Flammeovirgaceae</taxon>
        <taxon>Flammeovirga</taxon>
    </lineage>
</organism>
<comment type="caution">
    <text evidence="2">The sequence shown here is derived from an EMBL/GenBank/DDBJ whole genome shotgun (WGS) entry which is preliminary data.</text>
</comment>
<dbReference type="RefSeq" id="WP_168882344.1">
    <property type="nucleotide sequence ID" value="NZ_JABAIL010000003.1"/>
</dbReference>
<evidence type="ECO:0000313" key="2">
    <source>
        <dbReference type="EMBL" id="NLR91628.1"/>
    </source>
</evidence>
<dbReference type="Pfam" id="PF04248">
    <property type="entry name" value="NTP_transf_9"/>
    <property type="match status" value="1"/>
</dbReference>
<dbReference type="Proteomes" id="UP000585050">
    <property type="component" value="Unassembled WGS sequence"/>
</dbReference>
<dbReference type="PANTHER" id="PTHR34310">
    <property type="entry name" value="DUF427 DOMAIN PROTEIN (AFU_ORTHOLOGUE AFUA_3G02220)"/>
    <property type="match status" value="1"/>
</dbReference>
<accession>A0A7X8SK64</accession>
<sequence>MYYVKYKDQIIAQEEDVIEDCGTKYFPLQAVDQTFLVESNFRSSCLFKNTATYYHVKVGNDLFENAAWTYLDPDPEKKEIKGRIAFAEELLDKQ</sequence>
<proteinExistence type="predicted"/>
<dbReference type="Gene3D" id="2.170.150.40">
    <property type="entry name" value="Domain of unknown function (DUF427)"/>
    <property type="match status" value="1"/>
</dbReference>
<evidence type="ECO:0000259" key="1">
    <source>
        <dbReference type="Pfam" id="PF04248"/>
    </source>
</evidence>
<protein>
    <submittedName>
        <fullName evidence="2">DUF427 domain-containing protein</fullName>
    </submittedName>
</protein>
<gene>
    <name evidence="2" type="ORF">HGP29_10445</name>
</gene>
<dbReference type="InterPro" id="IPR038694">
    <property type="entry name" value="DUF427_sf"/>
</dbReference>
<dbReference type="AlphaFoldDB" id="A0A7X8SK64"/>